<dbReference type="GO" id="GO:0006865">
    <property type="term" value="P:amino acid transport"/>
    <property type="evidence" value="ECO:0007669"/>
    <property type="project" value="UniProtKB-KW"/>
</dbReference>
<keyword evidence="5 7" id="KW-1133">Transmembrane helix</keyword>
<feature type="domain" description="Amino acid transporter transmembrane" evidence="8">
    <location>
        <begin position="23"/>
        <end position="448"/>
    </location>
</feature>
<dbReference type="Gene3D" id="1.20.1740.10">
    <property type="entry name" value="Amino acid/polyamine transporter I"/>
    <property type="match status" value="1"/>
</dbReference>
<protein>
    <submittedName>
        <fullName evidence="9">Solute carrier family 36</fullName>
    </submittedName>
</protein>
<proteinExistence type="predicted"/>
<evidence type="ECO:0000256" key="3">
    <source>
        <dbReference type="ARBA" id="ARBA00022692"/>
    </source>
</evidence>
<feature type="transmembrane region" description="Helical" evidence="7">
    <location>
        <begin position="30"/>
        <end position="49"/>
    </location>
</feature>
<feature type="transmembrane region" description="Helical" evidence="7">
    <location>
        <begin position="265"/>
        <end position="285"/>
    </location>
</feature>
<evidence type="ECO:0000256" key="7">
    <source>
        <dbReference type="SAM" id="Phobius"/>
    </source>
</evidence>
<keyword evidence="10" id="KW-1185">Reference proteome</keyword>
<evidence type="ECO:0000313" key="9">
    <source>
        <dbReference type="EMBL" id="KAK1351969.1"/>
    </source>
</evidence>
<dbReference type="PANTHER" id="PTHR48017">
    <property type="entry name" value="OS05G0424000 PROTEIN-RELATED"/>
    <property type="match status" value="1"/>
</dbReference>
<feature type="transmembrane region" description="Helical" evidence="7">
    <location>
        <begin position="305"/>
        <end position="332"/>
    </location>
</feature>
<evidence type="ECO:0000256" key="2">
    <source>
        <dbReference type="ARBA" id="ARBA00022448"/>
    </source>
</evidence>
<keyword evidence="4" id="KW-0029">Amino-acid transport</keyword>
<dbReference type="Proteomes" id="UP001237642">
    <property type="component" value="Unassembled WGS sequence"/>
</dbReference>
<feature type="transmembrane region" description="Helical" evidence="7">
    <location>
        <begin position="426"/>
        <end position="450"/>
    </location>
</feature>
<accession>A0AAD8GP96</accession>
<feature type="transmembrane region" description="Helical" evidence="7">
    <location>
        <begin position="113"/>
        <end position="134"/>
    </location>
</feature>
<dbReference type="Pfam" id="PF01490">
    <property type="entry name" value="Aa_trans"/>
    <property type="match status" value="1"/>
</dbReference>
<feature type="transmembrane region" description="Helical" evidence="7">
    <location>
        <begin position="169"/>
        <end position="192"/>
    </location>
</feature>
<feature type="transmembrane region" description="Helical" evidence="7">
    <location>
        <begin position="387"/>
        <end position="405"/>
    </location>
</feature>
<keyword evidence="3 7" id="KW-0812">Transmembrane</keyword>
<dbReference type="AlphaFoldDB" id="A0AAD8GP96"/>
<evidence type="ECO:0000259" key="8">
    <source>
        <dbReference type="Pfam" id="PF01490"/>
    </source>
</evidence>
<sequence length="460" mass="50761">MSFSVVEAGNANSKFDDDGRQKRTGTMVTAAAHIITSVIGSGVLSLAWAVAQLGWLAGTVCLIIFSLVTLFTSHLLSDCYRNPRTGERNYSYMDVVNANLGGLQIQLSGIAQYSLLFGITIGYTIITATSMVAIKCGSKEVCHTSENWFMVIYGVMQIVLSQIPNFHNLAFLSLIAAVMSFAYSFIGIALSVTKLIQGNGHIVRSLTGIPVGWKGLTSEDKVWQILSGMGDIAFAFAFSPLLTNIQDTLKSSPPENKVMKKATSLAIFVTTFFYMLCGLIGYAAFGNDAPGNLLTGFSSFKPFWIVDFANICIIVHLVGAYQVFSQPIYAFIESRSSTKWPKSDFITKEYSIFNGKISFNFFRLIWRTSFVILTTVLAMIFPFFNDFVGLLGSIIFWPMTVYFPIEMYIAQKKIPRFSGAWNRLQMLSLFCLIVSLVAAAGSIHGLIISVKKFRPFHTPS</sequence>
<evidence type="ECO:0000256" key="6">
    <source>
        <dbReference type="ARBA" id="ARBA00023136"/>
    </source>
</evidence>
<keyword evidence="2" id="KW-0813">Transport</keyword>
<dbReference type="EMBL" id="JAUIZM010000020">
    <property type="protein sequence ID" value="KAK1351969.1"/>
    <property type="molecule type" value="Genomic_DNA"/>
</dbReference>
<dbReference type="InterPro" id="IPR013057">
    <property type="entry name" value="AA_transpt_TM"/>
</dbReference>
<keyword evidence="6 7" id="KW-0472">Membrane</keyword>
<feature type="transmembrane region" description="Helical" evidence="7">
    <location>
        <begin position="364"/>
        <end position="381"/>
    </location>
</feature>
<comment type="caution">
    <text evidence="9">The sequence shown here is derived from an EMBL/GenBank/DDBJ whole genome shotgun (WGS) entry which is preliminary data.</text>
</comment>
<evidence type="ECO:0000313" key="10">
    <source>
        <dbReference type="Proteomes" id="UP001237642"/>
    </source>
</evidence>
<evidence type="ECO:0000256" key="4">
    <source>
        <dbReference type="ARBA" id="ARBA00022970"/>
    </source>
</evidence>
<reference evidence="9" key="1">
    <citation type="submission" date="2023-02" db="EMBL/GenBank/DDBJ databases">
        <title>Genome of toxic invasive species Heracleum sosnowskyi carries increased number of genes despite the absence of recent whole-genome duplications.</title>
        <authorList>
            <person name="Schelkunov M."/>
            <person name="Shtratnikova V."/>
            <person name="Makarenko M."/>
            <person name="Klepikova A."/>
            <person name="Omelchenko D."/>
            <person name="Novikova G."/>
            <person name="Obukhova E."/>
            <person name="Bogdanov V."/>
            <person name="Penin A."/>
            <person name="Logacheva M."/>
        </authorList>
    </citation>
    <scope>NUCLEOTIDE SEQUENCE</scope>
    <source>
        <strain evidence="9">Hsosn_3</strain>
        <tissue evidence="9">Leaf</tissue>
    </source>
</reference>
<comment type="subcellular location">
    <subcellularLocation>
        <location evidence="1">Membrane</location>
    </subcellularLocation>
</comment>
<organism evidence="9 10">
    <name type="scientific">Heracleum sosnowskyi</name>
    <dbReference type="NCBI Taxonomy" id="360622"/>
    <lineage>
        <taxon>Eukaryota</taxon>
        <taxon>Viridiplantae</taxon>
        <taxon>Streptophyta</taxon>
        <taxon>Embryophyta</taxon>
        <taxon>Tracheophyta</taxon>
        <taxon>Spermatophyta</taxon>
        <taxon>Magnoliopsida</taxon>
        <taxon>eudicotyledons</taxon>
        <taxon>Gunneridae</taxon>
        <taxon>Pentapetalae</taxon>
        <taxon>asterids</taxon>
        <taxon>campanulids</taxon>
        <taxon>Apiales</taxon>
        <taxon>Apiaceae</taxon>
        <taxon>Apioideae</taxon>
        <taxon>apioid superclade</taxon>
        <taxon>Tordylieae</taxon>
        <taxon>Tordyliinae</taxon>
        <taxon>Heracleum</taxon>
    </lineage>
</organism>
<reference evidence="9" key="2">
    <citation type="submission" date="2023-05" db="EMBL/GenBank/DDBJ databases">
        <authorList>
            <person name="Schelkunov M.I."/>
        </authorList>
    </citation>
    <scope>NUCLEOTIDE SEQUENCE</scope>
    <source>
        <strain evidence="9">Hsosn_3</strain>
        <tissue evidence="9">Leaf</tissue>
    </source>
</reference>
<evidence type="ECO:0000256" key="1">
    <source>
        <dbReference type="ARBA" id="ARBA00004370"/>
    </source>
</evidence>
<feature type="transmembrane region" description="Helical" evidence="7">
    <location>
        <begin position="55"/>
        <end position="77"/>
    </location>
</feature>
<dbReference type="GO" id="GO:0016020">
    <property type="term" value="C:membrane"/>
    <property type="evidence" value="ECO:0007669"/>
    <property type="project" value="UniProtKB-SubCell"/>
</dbReference>
<name>A0AAD8GP96_9APIA</name>
<gene>
    <name evidence="9" type="ORF">POM88_053683</name>
</gene>
<feature type="transmembrane region" description="Helical" evidence="7">
    <location>
        <begin position="146"/>
        <end position="163"/>
    </location>
</feature>
<evidence type="ECO:0000256" key="5">
    <source>
        <dbReference type="ARBA" id="ARBA00022989"/>
    </source>
</evidence>